<sequence>MATPSDAAGKFPADAPEVVVQTKCPPLRSYDTATTQKVGAELRGLLKADPSAAAPGMIADYKLLRDQCKAYGSSR</sequence>
<name>A0ABX8A757_9BRAD</name>
<evidence type="ECO:0000313" key="2">
    <source>
        <dbReference type="Proteomes" id="UP000682843"/>
    </source>
</evidence>
<gene>
    <name evidence="1" type="ORF">RPMA_12530</name>
</gene>
<dbReference type="EMBL" id="CP036498">
    <property type="protein sequence ID" value="QUS39571.1"/>
    <property type="molecule type" value="Genomic_DNA"/>
</dbReference>
<dbReference type="RefSeq" id="WP_211913117.1">
    <property type="nucleotide sequence ID" value="NZ_CP036498.1"/>
</dbReference>
<organism evidence="1 2">
    <name type="scientific">Tardiphaga alba</name>
    <dbReference type="NCBI Taxonomy" id="340268"/>
    <lineage>
        <taxon>Bacteria</taxon>
        <taxon>Pseudomonadati</taxon>
        <taxon>Pseudomonadota</taxon>
        <taxon>Alphaproteobacteria</taxon>
        <taxon>Hyphomicrobiales</taxon>
        <taxon>Nitrobacteraceae</taxon>
        <taxon>Tardiphaga</taxon>
    </lineage>
</organism>
<accession>A0ABX8A757</accession>
<proteinExistence type="predicted"/>
<dbReference type="Proteomes" id="UP000682843">
    <property type="component" value="Chromosome"/>
</dbReference>
<keyword evidence="2" id="KW-1185">Reference proteome</keyword>
<reference evidence="1 2" key="1">
    <citation type="submission" date="2019-02" db="EMBL/GenBank/DDBJ databases">
        <title>Emended description of the genus Rhodopseudomonas and description of Rhodopseudomonas albus sp. nov., a non-phototrophic, heavy-metal-tolerant bacterium isolated from garden soil.</title>
        <authorList>
            <person name="Bao Z."/>
            <person name="Cao W.W."/>
            <person name="Sato Y."/>
            <person name="Nishizawa T."/>
            <person name="Zhao J."/>
            <person name="Guo Y."/>
            <person name="Ohta H."/>
        </authorList>
    </citation>
    <scope>NUCLEOTIDE SEQUENCE [LARGE SCALE GENOMIC DNA]</scope>
    <source>
        <strain evidence="1 2">SK50-23</strain>
    </source>
</reference>
<protein>
    <submittedName>
        <fullName evidence="1">Uncharacterized protein</fullName>
    </submittedName>
</protein>
<evidence type="ECO:0000313" key="1">
    <source>
        <dbReference type="EMBL" id="QUS39571.1"/>
    </source>
</evidence>